<name>A0ABX6P7N8_9BURK</name>
<dbReference type="EMBL" id="CP053418">
    <property type="protein sequence ID" value="QJW85131.1"/>
    <property type="molecule type" value="Genomic_DNA"/>
</dbReference>
<protein>
    <recommendedName>
        <fullName evidence="4">DUF349 domain-containing protein</fullName>
    </recommendedName>
</protein>
<feature type="region of interest" description="Disordered" evidence="1">
    <location>
        <begin position="1"/>
        <end position="23"/>
    </location>
</feature>
<keyword evidence="3" id="KW-1185">Reference proteome</keyword>
<evidence type="ECO:0008006" key="4">
    <source>
        <dbReference type="Google" id="ProtNLM"/>
    </source>
</evidence>
<gene>
    <name evidence="2" type="ORF">HK414_21865</name>
</gene>
<dbReference type="Proteomes" id="UP000500826">
    <property type="component" value="Chromosome"/>
</dbReference>
<evidence type="ECO:0000313" key="2">
    <source>
        <dbReference type="EMBL" id="QJW85131.1"/>
    </source>
</evidence>
<evidence type="ECO:0000313" key="3">
    <source>
        <dbReference type="Proteomes" id="UP000500826"/>
    </source>
</evidence>
<sequence length="278" mass="30929">MSDSSDDRTASLMTPAKLAQLQTRPKAAASPAAWLDQLATDAGSGHARRLVDLRRQLEAQVRERDYEAMRSALHSLYEDLKKLDYEAIQPKGWLSRTLRLGKEEAAGFVAQYERALRTGEDVSEEVSALQRRQQAAEGATERALVEFDVEVRAIEKIMEQGARWLQDMRNQLKAREAQRGDPAVQQQVREDTARCELLVARLKELRAAVSAAQQVAERCKAGAARRAAFLQMLQEALAGEWQAWRRQLDPVASELVAGNAAAESLEAARGAHQKCSPR</sequence>
<accession>A0ABX6P7N8</accession>
<reference evidence="2 3" key="1">
    <citation type="submission" date="2020-05" db="EMBL/GenBank/DDBJ databases">
        <title>Ramlibacter rhizophilus sp. nov., isolated from rhizosphere soil of national flower Mugunghwa from South Korea.</title>
        <authorList>
            <person name="Zheng-Fei Y."/>
            <person name="Huan T."/>
        </authorList>
    </citation>
    <scope>NUCLEOTIDE SEQUENCE [LARGE SCALE GENOMIC DNA]</scope>
    <source>
        <strain evidence="2 3">H242</strain>
    </source>
</reference>
<evidence type="ECO:0000256" key="1">
    <source>
        <dbReference type="SAM" id="MobiDB-lite"/>
    </source>
</evidence>
<organism evidence="2 3">
    <name type="scientific">Ramlibacter terrae</name>
    <dbReference type="NCBI Taxonomy" id="2732511"/>
    <lineage>
        <taxon>Bacteria</taxon>
        <taxon>Pseudomonadati</taxon>
        <taxon>Pseudomonadota</taxon>
        <taxon>Betaproteobacteria</taxon>
        <taxon>Burkholderiales</taxon>
        <taxon>Comamonadaceae</taxon>
        <taxon>Ramlibacter</taxon>
    </lineage>
</organism>
<proteinExistence type="predicted"/>